<dbReference type="RefSeq" id="WP_073065052.1">
    <property type="nucleotide sequence ID" value="NZ_FQUS01000013.1"/>
</dbReference>
<dbReference type="NCBIfam" id="TIGR00778">
    <property type="entry name" value="ahpD_dom"/>
    <property type="match status" value="1"/>
</dbReference>
<feature type="domain" description="Carboxymuconolactone decarboxylase-like" evidence="1">
    <location>
        <begin position="27"/>
        <end position="94"/>
    </location>
</feature>
<dbReference type="PANTHER" id="PTHR34846">
    <property type="entry name" value="4-CARBOXYMUCONOLACTONE DECARBOXYLASE FAMILY PROTEIN (AFU_ORTHOLOGUE AFUA_6G11590)"/>
    <property type="match status" value="1"/>
</dbReference>
<dbReference type="STRING" id="1194090.SAMN05443144_113146"/>
<dbReference type="PANTHER" id="PTHR34846:SF10">
    <property type="entry name" value="CYTOPLASMIC PROTEIN"/>
    <property type="match status" value="1"/>
</dbReference>
<evidence type="ECO:0000313" key="2">
    <source>
        <dbReference type="EMBL" id="SHF81936.1"/>
    </source>
</evidence>
<dbReference type="SUPFAM" id="SSF69118">
    <property type="entry name" value="AhpD-like"/>
    <property type="match status" value="1"/>
</dbReference>
<reference evidence="2 3" key="1">
    <citation type="submission" date="2016-11" db="EMBL/GenBank/DDBJ databases">
        <authorList>
            <person name="Jaros S."/>
            <person name="Januszkiewicz K."/>
            <person name="Wedrychowicz H."/>
        </authorList>
    </citation>
    <scope>NUCLEOTIDE SEQUENCE [LARGE SCALE GENOMIC DNA]</scope>
    <source>
        <strain evidence="2 3">DSM 21986</strain>
    </source>
</reference>
<dbReference type="EMBL" id="FQUS01000013">
    <property type="protein sequence ID" value="SHF81936.1"/>
    <property type="molecule type" value="Genomic_DNA"/>
</dbReference>
<evidence type="ECO:0000313" key="3">
    <source>
        <dbReference type="Proteomes" id="UP000184041"/>
    </source>
</evidence>
<dbReference type="Proteomes" id="UP000184041">
    <property type="component" value="Unassembled WGS sequence"/>
</dbReference>
<organism evidence="2 3">
    <name type="scientific">Fodinibius roseus</name>
    <dbReference type="NCBI Taxonomy" id="1194090"/>
    <lineage>
        <taxon>Bacteria</taxon>
        <taxon>Pseudomonadati</taxon>
        <taxon>Balneolota</taxon>
        <taxon>Balneolia</taxon>
        <taxon>Balneolales</taxon>
        <taxon>Balneolaceae</taxon>
        <taxon>Fodinibius</taxon>
    </lineage>
</organism>
<dbReference type="InterPro" id="IPR029032">
    <property type="entry name" value="AhpD-like"/>
</dbReference>
<proteinExistence type="predicted"/>
<dbReference type="AlphaFoldDB" id="A0A1M5ES13"/>
<keyword evidence="2" id="KW-0560">Oxidoreductase</keyword>
<dbReference type="InterPro" id="IPR003779">
    <property type="entry name" value="CMD-like"/>
</dbReference>
<dbReference type="OrthoDB" id="9801997at2"/>
<name>A0A1M5ES13_9BACT</name>
<sequence length="153" mass="17648">MTERISYQNLSSKLLKSINSVKPYLGQSGLDPKFRELLSYRVSQINGCAYCLDMHHKELIHLGEDELRLHSLPAWRECPFYTDKEKAALAFAEAVTNANKTDIDDHIFDRLKVFFSESEITYLTLTVTQTNTWNRINKVFRPVPGNYKVGQFG</sequence>
<protein>
    <submittedName>
        <fullName evidence="2">Alkylhydroperoxidase AhpD family core domain-containing protein</fullName>
    </submittedName>
</protein>
<dbReference type="GO" id="GO:0051920">
    <property type="term" value="F:peroxiredoxin activity"/>
    <property type="evidence" value="ECO:0007669"/>
    <property type="project" value="InterPro"/>
</dbReference>
<dbReference type="Gene3D" id="1.20.1290.10">
    <property type="entry name" value="AhpD-like"/>
    <property type="match status" value="1"/>
</dbReference>
<dbReference type="Pfam" id="PF02627">
    <property type="entry name" value="CMD"/>
    <property type="match status" value="1"/>
</dbReference>
<keyword evidence="3" id="KW-1185">Reference proteome</keyword>
<keyword evidence="2" id="KW-0575">Peroxidase</keyword>
<accession>A0A1M5ES13</accession>
<dbReference type="InterPro" id="IPR004675">
    <property type="entry name" value="AhpD_core"/>
</dbReference>
<evidence type="ECO:0000259" key="1">
    <source>
        <dbReference type="Pfam" id="PF02627"/>
    </source>
</evidence>
<gene>
    <name evidence="2" type="ORF">SAMN05443144_113146</name>
</gene>